<keyword evidence="1 4" id="KW-0489">Methyltransferase</keyword>
<dbReference type="GO" id="GO:0032259">
    <property type="term" value="P:methylation"/>
    <property type="evidence" value="ECO:0007669"/>
    <property type="project" value="UniProtKB-KW"/>
</dbReference>
<dbReference type="Gene3D" id="3.40.50.150">
    <property type="entry name" value="Vaccinia Virus protein VP39"/>
    <property type="match status" value="1"/>
</dbReference>
<gene>
    <name evidence="4" type="ORF">H9K75_03155</name>
</gene>
<dbReference type="InterPro" id="IPR008715">
    <property type="entry name" value="SAM-MeTfrase_NodS-like"/>
</dbReference>
<dbReference type="KEGG" id="daer:H9K75_03155"/>
<name>A0A7H0GLH9_9BURK</name>
<evidence type="ECO:0000256" key="3">
    <source>
        <dbReference type="ARBA" id="ARBA00022691"/>
    </source>
</evidence>
<protein>
    <submittedName>
        <fullName evidence="4">Methyltransferase domain-containing protein</fullName>
    </submittedName>
</protein>
<dbReference type="GO" id="GO:0009312">
    <property type="term" value="P:oligosaccharide biosynthetic process"/>
    <property type="evidence" value="ECO:0007669"/>
    <property type="project" value="InterPro"/>
</dbReference>
<dbReference type="CDD" id="cd02440">
    <property type="entry name" value="AdoMet_MTases"/>
    <property type="match status" value="1"/>
</dbReference>
<dbReference type="AlphaFoldDB" id="A0A7H0GLH9"/>
<proteinExistence type="predicted"/>
<keyword evidence="3" id="KW-0949">S-adenosyl-L-methionine</keyword>
<organism evidence="4 5">
    <name type="scientific">Diaphorobacter aerolatus</name>
    <dbReference type="NCBI Taxonomy" id="1288495"/>
    <lineage>
        <taxon>Bacteria</taxon>
        <taxon>Pseudomonadati</taxon>
        <taxon>Pseudomonadota</taxon>
        <taxon>Betaproteobacteria</taxon>
        <taxon>Burkholderiales</taxon>
        <taxon>Comamonadaceae</taxon>
        <taxon>Diaphorobacter</taxon>
    </lineage>
</organism>
<dbReference type="Proteomes" id="UP000516028">
    <property type="component" value="Chromosome"/>
</dbReference>
<dbReference type="InterPro" id="IPR029063">
    <property type="entry name" value="SAM-dependent_MTases_sf"/>
</dbReference>
<sequence>MSTGMRVTARPDFDVPHRDADPWGYERSWYEERRRMLTLASLVKPRFSHVLELGCSTGRMTAHLAARAERVTAVDISPVAIDKARARLPDVPHIDWQCADLTQHWPEGRFDAVLLCDIGYYWSEAELRGIVGHVAASAADDAMLLAAHWRHPFEQATISTQTVHACIAGTLPWQRYSRSEDPDLLIEVWRSSPLSIAREEGLV</sequence>
<dbReference type="GO" id="GO:0008757">
    <property type="term" value="F:S-adenosylmethionine-dependent methyltransferase activity"/>
    <property type="evidence" value="ECO:0007669"/>
    <property type="project" value="InterPro"/>
</dbReference>
<evidence type="ECO:0000313" key="5">
    <source>
        <dbReference type="Proteomes" id="UP000516028"/>
    </source>
</evidence>
<dbReference type="SUPFAM" id="SSF53335">
    <property type="entry name" value="S-adenosyl-L-methionine-dependent methyltransferases"/>
    <property type="match status" value="1"/>
</dbReference>
<accession>A0A7H0GLH9</accession>
<evidence type="ECO:0000256" key="1">
    <source>
        <dbReference type="ARBA" id="ARBA00022603"/>
    </source>
</evidence>
<evidence type="ECO:0000313" key="4">
    <source>
        <dbReference type="EMBL" id="QNP49145.1"/>
    </source>
</evidence>
<keyword evidence="2 4" id="KW-0808">Transferase</keyword>
<dbReference type="Pfam" id="PF05401">
    <property type="entry name" value="NodS"/>
    <property type="match status" value="1"/>
</dbReference>
<evidence type="ECO:0000256" key="2">
    <source>
        <dbReference type="ARBA" id="ARBA00022679"/>
    </source>
</evidence>
<dbReference type="RefSeq" id="WP_187724737.1">
    <property type="nucleotide sequence ID" value="NZ_CP060783.1"/>
</dbReference>
<dbReference type="EMBL" id="CP060783">
    <property type="protein sequence ID" value="QNP49145.1"/>
    <property type="molecule type" value="Genomic_DNA"/>
</dbReference>
<dbReference type="PANTHER" id="PTHR43464">
    <property type="entry name" value="METHYLTRANSFERASE"/>
    <property type="match status" value="1"/>
</dbReference>
<dbReference type="PANTHER" id="PTHR43464:SF19">
    <property type="entry name" value="UBIQUINONE BIOSYNTHESIS O-METHYLTRANSFERASE, MITOCHONDRIAL"/>
    <property type="match status" value="1"/>
</dbReference>
<keyword evidence="5" id="KW-1185">Reference proteome</keyword>
<reference evidence="4 5" key="1">
    <citation type="submission" date="2020-08" db="EMBL/GenBank/DDBJ databases">
        <title>Genome sequence of Diaphorobacter aerolatus KACC 16536T.</title>
        <authorList>
            <person name="Hyun D.-W."/>
            <person name="Bae J.-W."/>
        </authorList>
    </citation>
    <scope>NUCLEOTIDE SEQUENCE [LARGE SCALE GENOMIC DNA]</scope>
    <source>
        <strain evidence="4 5">KACC 16536</strain>
    </source>
</reference>